<dbReference type="Pfam" id="PF01636">
    <property type="entry name" value="APH"/>
    <property type="match status" value="1"/>
</dbReference>
<dbReference type="Gene3D" id="3.90.1200.10">
    <property type="match status" value="1"/>
</dbReference>
<dbReference type="PANTHER" id="PTHR39179:SF1">
    <property type="entry name" value="SPORE COAT PROTEIN I"/>
    <property type="match status" value="1"/>
</dbReference>
<dbReference type="PANTHER" id="PTHR39179">
    <property type="entry name" value="SPORE COAT PROTEIN I"/>
    <property type="match status" value="1"/>
</dbReference>
<evidence type="ECO:0000313" key="2">
    <source>
        <dbReference type="EMBL" id="MFL0247404.1"/>
    </source>
</evidence>
<gene>
    <name evidence="2" type="ORF">ACJDUG_10515</name>
</gene>
<organism evidence="2 3">
    <name type="scientific">Candidatus Clostridium stratigraminis</name>
    <dbReference type="NCBI Taxonomy" id="3381661"/>
    <lineage>
        <taxon>Bacteria</taxon>
        <taxon>Bacillati</taxon>
        <taxon>Bacillota</taxon>
        <taxon>Clostridia</taxon>
        <taxon>Eubacteriales</taxon>
        <taxon>Clostridiaceae</taxon>
        <taxon>Clostridium</taxon>
    </lineage>
</organism>
<dbReference type="InterPro" id="IPR014255">
    <property type="entry name" value="Spore_coat_CotS"/>
</dbReference>
<protein>
    <submittedName>
        <fullName evidence="2">CotS family spore coat protein</fullName>
    </submittedName>
</protein>
<feature type="domain" description="Aminoglycoside phosphotransferase" evidence="1">
    <location>
        <begin position="47"/>
        <end position="268"/>
    </location>
</feature>
<dbReference type="Gene3D" id="3.30.200.20">
    <property type="entry name" value="Phosphorylase Kinase, domain 1"/>
    <property type="match status" value="1"/>
</dbReference>
<keyword evidence="2" id="KW-0946">Virion</keyword>
<keyword evidence="2" id="KW-0167">Capsid protein</keyword>
<proteinExistence type="predicted"/>
<dbReference type="InterPro" id="IPR011009">
    <property type="entry name" value="Kinase-like_dom_sf"/>
</dbReference>
<dbReference type="EMBL" id="JBJHZZ010000006">
    <property type="protein sequence ID" value="MFL0247404.1"/>
    <property type="molecule type" value="Genomic_DNA"/>
</dbReference>
<evidence type="ECO:0000313" key="3">
    <source>
        <dbReference type="Proteomes" id="UP001623591"/>
    </source>
</evidence>
<dbReference type="NCBIfam" id="TIGR02906">
    <property type="entry name" value="spore_CotS"/>
    <property type="match status" value="1"/>
</dbReference>
<comment type="caution">
    <text evidence="2">The sequence shown here is derived from an EMBL/GenBank/DDBJ whole genome shotgun (WGS) entry which is preliminary data.</text>
</comment>
<dbReference type="Proteomes" id="UP001623591">
    <property type="component" value="Unassembled WGS sequence"/>
</dbReference>
<dbReference type="InterPro" id="IPR047175">
    <property type="entry name" value="CotS-like"/>
</dbReference>
<accession>A0ABW8T4C4</accession>
<evidence type="ECO:0000259" key="1">
    <source>
        <dbReference type="Pfam" id="PF01636"/>
    </source>
</evidence>
<keyword evidence="3" id="KW-1185">Reference proteome</keyword>
<name>A0ABW8T4C4_9CLOT</name>
<reference evidence="2 3" key="1">
    <citation type="submission" date="2024-11" db="EMBL/GenBank/DDBJ databases">
        <authorList>
            <person name="Heng Y.C."/>
            <person name="Lim A.C.H."/>
            <person name="Lee J.K.Y."/>
            <person name="Kittelmann S."/>
        </authorList>
    </citation>
    <scope>NUCLEOTIDE SEQUENCE [LARGE SCALE GENOMIC DNA]</scope>
    <source>
        <strain evidence="2 3">WILCCON 0185</strain>
    </source>
</reference>
<dbReference type="InterPro" id="IPR002575">
    <property type="entry name" value="Aminoglycoside_PTrfase"/>
</dbReference>
<dbReference type="SUPFAM" id="SSF56112">
    <property type="entry name" value="Protein kinase-like (PK-like)"/>
    <property type="match status" value="1"/>
</dbReference>
<sequence length="356" mass="41843">MLSEAKAYKIDLLSEENVKLNVLPHYGMEDYEITQIKFKDTDKQRAVYKVSNENACYCLKKIYFSTEDLLFVYSAIEWLFRHGIKVPRILPTTTKNRFVNYKNMLFILTPWIEGEKCSYDNIENVLSASTNLAKIHLSTRNFNPIIGSTPRIGYENLYASVTKHFQQLLLCSNQAFFYGDKFSKIFLQYFDSNILLSQTAVDVAAAINNENLRSSLCHLDYVNKNIIFDNEGDIWTIDFDKCRMDYSVHDISYFLRRLLKRDSTKWDLELTINCLKLYEKLNPLSFDEYKAILVYLAFPQKFWKISRDYYNNINKCNKNSFVSVLTKACSKSDAQLEFSKGFMNYIENKFKRNILL</sequence>
<dbReference type="RefSeq" id="WP_406769855.1">
    <property type="nucleotide sequence ID" value="NZ_JBJHZZ010000006.1"/>
</dbReference>